<keyword evidence="1" id="KW-1133">Transmembrane helix</keyword>
<keyword evidence="1" id="KW-1003">Cell membrane</keyword>
<keyword evidence="1" id="KW-0915">Sodium</keyword>
<comment type="function">
    <text evidence="1">Catalyzes the sodium-dependent transport of glutamate.</text>
</comment>
<dbReference type="EMBL" id="FORF01000027">
    <property type="protein sequence ID" value="SFJ54208.1"/>
    <property type="molecule type" value="Genomic_DNA"/>
</dbReference>
<keyword evidence="4" id="KW-1185">Reference proteome</keyword>
<evidence type="ECO:0000256" key="1">
    <source>
        <dbReference type="HAMAP-Rule" id="MF_02062"/>
    </source>
</evidence>
<sequence>MVEIDGFFSFTIAILLLLSGKILTLNAEILRRYSVPEPVVGGLACAAFVSFLYFVLGREIRFTLDARDFLLLVFFAGIGLKSDVRTLRSGGSPLAILVLLAAGFLIVQNLAGMGMATIFGHDPRAGLMTGSISLTGGVGTTLAWAPFFVETLGIDNALELGVASNTVGLIAACLIGGPIATFLIRRHRIVTSGDIRLDIGAPHEEPAPKLDYFSVLWAMLGLNVAIILGLLIDRSIAAMEFTLPTFVSCLIAGIVVRNATPGIVNKSLHRHWPSIQQGLSLIGDIALGLFLTMALMSLQLWALSGFLGFILTVLALQILLTVAYTILVVFRAMGKDYEAAVIAASFGGISLGSTATAIANMTAVTQVHGAAHKAFVIVPLVGGFFIDLINAVVVSTMVGFS</sequence>
<dbReference type="NCBIfam" id="TIGR00210">
    <property type="entry name" value="gltS"/>
    <property type="match status" value="1"/>
</dbReference>
<dbReference type="GO" id="GO:0015501">
    <property type="term" value="F:glutamate:sodium symporter activity"/>
    <property type="evidence" value="ECO:0007669"/>
    <property type="project" value="UniProtKB-UniRule"/>
</dbReference>
<reference evidence="4" key="1">
    <citation type="submission" date="2016-10" db="EMBL/GenBank/DDBJ databases">
        <authorList>
            <person name="Varghese N."/>
            <person name="Submissions S."/>
        </authorList>
    </citation>
    <scope>NUCLEOTIDE SEQUENCE [LARGE SCALE GENOMIC DNA]</scope>
    <source>
        <strain evidence="4">DSM 21857</strain>
    </source>
</reference>
<gene>
    <name evidence="1" type="primary">gltS</name>
    <name evidence="3" type="ORF">SAMN03080618_03270</name>
</gene>
<proteinExistence type="inferred from homology"/>
<dbReference type="STRING" id="1121003.SAMN03080618_03270"/>
<dbReference type="Pfam" id="PF03616">
    <property type="entry name" value="Glt_symporter"/>
    <property type="match status" value="1"/>
</dbReference>
<feature type="transmembrane region" description="Helical" evidence="1">
    <location>
        <begin position="278"/>
        <end position="300"/>
    </location>
</feature>
<keyword evidence="1" id="KW-0769">Symport</keyword>
<dbReference type="PANTHER" id="PTHR36178:SF1">
    <property type="entry name" value="SODIUM_GLUTAMATE SYMPORTER"/>
    <property type="match status" value="1"/>
</dbReference>
<feature type="transmembrane region" description="Helical" evidence="1">
    <location>
        <begin position="167"/>
        <end position="184"/>
    </location>
</feature>
<feature type="transmembrane region" description="Helical" evidence="1">
    <location>
        <begin position="7"/>
        <end position="27"/>
    </location>
</feature>
<keyword evidence="1" id="KW-0997">Cell inner membrane</keyword>
<keyword evidence="1" id="KW-0472">Membrane</keyword>
<comment type="similarity">
    <text evidence="1">Belongs to the glutamate:Na(+) symporter (ESS) (TC 2.A.27) family.</text>
</comment>
<feature type="transmembrane region" description="Helical" evidence="1">
    <location>
        <begin position="69"/>
        <end position="88"/>
    </location>
</feature>
<protein>
    <recommendedName>
        <fullName evidence="1 2">Sodium/glutamate symporter</fullName>
    </recommendedName>
</protein>
<dbReference type="OrthoDB" id="4921038at2"/>
<keyword evidence="1" id="KW-0739">Sodium transport</keyword>
<keyword evidence="1" id="KW-0406">Ion transport</keyword>
<dbReference type="AlphaFoldDB" id="A0A1I3S6E1"/>
<keyword evidence="1" id="KW-0812">Transmembrane</keyword>
<dbReference type="GO" id="GO:0015813">
    <property type="term" value="P:L-glutamate transmembrane transport"/>
    <property type="evidence" value="ECO:0007669"/>
    <property type="project" value="UniProtKB-UniRule"/>
</dbReference>
<feature type="transmembrane region" description="Helical" evidence="1">
    <location>
        <begin position="374"/>
        <end position="400"/>
    </location>
</feature>
<evidence type="ECO:0000256" key="2">
    <source>
        <dbReference type="NCBIfam" id="TIGR00210"/>
    </source>
</evidence>
<feature type="transmembrane region" description="Helical" evidence="1">
    <location>
        <begin position="212"/>
        <end position="232"/>
    </location>
</feature>
<evidence type="ECO:0000313" key="3">
    <source>
        <dbReference type="EMBL" id="SFJ54208.1"/>
    </source>
</evidence>
<dbReference type="InterPro" id="IPR004445">
    <property type="entry name" value="GltS"/>
</dbReference>
<dbReference type="RefSeq" id="WP_091524544.1">
    <property type="nucleotide sequence ID" value="NZ_FORF01000027.1"/>
</dbReference>
<accession>A0A1I3S6E1</accession>
<feature type="transmembrane region" description="Helical" evidence="1">
    <location>
        <begin position="125"/>
        <end position="147"/>
    </location>
</feature>
<dbReference type="Proteomes" id="UP000242763">
    <property type="component" value="Unassembled WGS sequence"/>
</dbReference>
<dbReference type="PANTHER" id="PTHR36178">
    <property type="entry name" value="SLR0625 PROTEIN"/>
    <property type="match status" value="1"/>
</dbReference>
<feature type="transmembrane region" description="Helical" evidence="1">
    <location>
        <begin position="339"/>
        <end position="362"/>
    </location>
</feature>
<feature type="transmembrane region" description="Helical" evidence="1">
    <location>
        <begin position="39"/>
        <end position="57"/>
    </location>
</feature>
<organism evidence="3 4">
    <name type="scientific">Aquamicrobium aerolatum DSM 21857</name>
    <dbReference type="NCBI Taxonomy" id="1121003"/>
    <lineage>
        <taxon>Bacteria</taxon>
        <taxon>Pseudomonadati</taxon>
        <taxon>Pseudomonadota</taxon>
        <taxon>Alphaproteobacteria</taxon>
        <taxon>Hyphomicrobiales</taxon>
        <taxon>Phyllobacteriaceae</taxon>
        <taxon>Aerobium</taxon>
    </lineage>
</organism>
<dbReference type="GO" id="GO:0005886">
    <property type="term" value="C:plasma membrane"/>
    <property type="evidence" value="ECO:0007669"/>
    <property type="project" value="UniProtKB-SubCell"/>
</dbReference>
<feature type="transmembrane region" description="Helical" evidence="1">
    <location>
        <begin position="306"/>
        <end position="327"/>
    </location>
</feature>
<dbReference type="HAMAP" id="MF_02062">
    <property type="entry name" value="GltS"/>
    <property type="match status" value="1"/>
</dbReference>
<feature type="transmembrane region" description="Helical" evidence="1">
    <location>
        <begin position="238"/>
        <end position="257"/>
    </location>
</feature>
<name>A0A1I3S6E1_9HYPH</name>
<keyword evidence="1" id="KW-0029">Amino-acid transport</keyword>
<comment type="subcellular location">
    <subcellularLocation>
        <location evidence="1">Cell inner membrane</location>
        <topology evidence="1">Multi-pass membrane protein</topology>
    </subcellularLocation>
</comment>
<feature type="transmembrane region" description="Helical" evidence="1">
    <location>
        <begin position="94"/>
        <end position="113"/>
    </location>
</feature>
<evidence type="ECO:0000313" key="4">
    <source>
        <dbReference type="Proteomes" id="UP000242763"/>
    </source>
</evidence>
<keyword evidence="1" id="KW-0813">Transport</keyword>